<dbReference type="Pfam" id="PF06764">
    <property type="entry name" value="DUF1223"/>
    <property type="match status" value="1"/>
</dbReference>
<dbReference type="Proteomes" id="UP001597135">
    <property type="component" value="Unassembled WGS sequence"/>
</dbReference>
<keyword evidence="3" id="KW-1185">Reference proteome</keyword>
<keyword evidence="1" id="KW-0732">Signal</keyword>
<dbReference type="InterPro" id="IPR010634">
    <property type="entry name" value="DUF1223"/>
</dbReference>
<organism evidence="2 3">
    <name type="scientific">Litorisediminicola beolgyonensis</name>
    <dbReference type="NCBI Taxonomy" id="1173614"/>
    <lineage>
        <taxon>Bacteria</taxon>
        <taxon>Pseudomonadati</taxon>
        <taxon>Pseudomonadota</taxon>
        <taxon>Alphaproteobacteria</taxon>
        <taxon>Rhodobacterales</taxon>
        <taxon>Paracoccaceae</taxon>
        <taxon>Litorisediminicola</taxon>
    </lineage>
</organism>
<feature type="signal peptide" evidence="1">
    <location>
        <begin position="1"/>
        <end position="21"/>
    </location>
</feature>
<dbReference type="InterPro" id="IPR036249">
    <property type="entry name" value="Thioredoxin-like_sf"/>
</dbReference>
<proteinExistence type="predicted"/>
<dbReference type="SUPFAM" id="SSF52833">
    <property type="entry name" value="Thioredoxin-like"/>
    <property type="match status" value="1"/>
</dbReference>
<name>A0ABW3ZFH2_9RHOB</name>
<dbReference type="EMBL" id="JBHTMU010000006">
    <property type="protein sequence ID" value="MFD1341773.1"/>
    <property type="molecule type" value="Genomic_DNA"/>
</dbReference>
<evidence type="ECO:0000256" key="1">
    <source>
        <dbReference type="SAM" id="SignalP"/>
    </source>
</evidence>
<comment type="caution">
    <text evidence="2">The sequence shown here is derived from an EMBL/GenBank/DDBJ whole genome shotgun (WGS) entry which is preliminary data.</text>
</comment>
<dbReference type="PANTHER" id="PTHR36057:SF1">
    <property type="entry name" value="LIPOPROTEIN LIPID ATTACHMENT SITE-LIKE PROTEIN, PUTATIVE (DUF1223)-RELATED"/>
    <property type="match status" value="1"/>
</dbReference>
<evidence type="ECO:0000313" key="2">
    <source>
        <dbReference type="EMBL" id="MFD1341773.1"/>
    </source>
</evidence>
<dbReference type="PANTHER" id="PTHR36057">
    <property type="match status" value="1"/>
</dbReference>
<dbReference type="RefSeq" id="WP_386801840.1">
    <property type="nucleotide sequence ID" value="NZ_JBHTMU010000006.1"/>
</dbReference>
<evidence type="ECO:0000313" key="3">
    <source>
        <dbReference type="Proteomes" id="UP001597135"/>
    </source>
</evidence>
<accession>A0ABW3ZFH2</accession>
<reference evidence="3" key="1">
    <citation type="journal article" date="2019" name="Int. J. Syst. Evol. Microbiol.">
        <title>The Global Catalogue of Microorganisms (GCM) 10K type strain sequencing project: providing services to taxonomists for standard genome sequencing and annotation.</title>
        <authorList>
            <consortium name="The Broad Institute Genomics Platform"/>
            <consortium name="The Broad Institute Genome Sequencing Center for Infectious Disease"/>
            <person name="Wu L."/>
            <person name="Ma J."/>
        </authorList>
    </citation>
    <scope>NUCLEOTIDE SEQUENCE [LARGE SCALE GENOMIC DNA]</scope>
    <source>
        <strain evidence="3">CCUG 62953</strain>
    </source>
</reference>
<gene>
    <name evidence="2" type="ORF">ACFQ4E_05005</name>
</gene>
<sequence>MRRIAALFIACLMTSLSAASAQQDHPVVVELFTSQGCSSCPPADALLREIGQRDDVIALALHVDYWDYIGWRDTFAQPGFTRRQKGYARRSGQQSIYTPQVVVDGAEDAIGHREKDISALIARHKAAPAVIALDLSRHGAELQIAARALRKIGPVDIVLVRYQPKAEVAVTRGENAGHKLGYSHIVTEIRPVAQWNGEGAFETRVTAPGQEPVVILAQEPDYGPVLAAARLR</sequence>
<protein>
    <submittedName>
        <fullName evidence="2">DUF1223 domain-containing protein</fullName>
    </submittedName>
</protein>
<feature type="chain" id="PRO_5045379311" evidence="1">
    <location>
        <begin position="22"/>
        <end position="232"/>
    </location>
</feature>